<accession>A0A423X504</accession>
<keyword evidence="2" id="KW-1185">Reference proteome</keyword>
<organism evidence="1 2">
    <name type="scientific">Cytospora schulzeri</name>
    <dbReference type="NCBI Taxonomy" id="448051"/>
    <lineage>
        <taxon>Eukaryota</taxon>
        <taxon>Fungi</taxon>
        <taxon>Dikarya</taxon>
        <taxon>Ascomycota</taxon>
        <taxon>Pezizomycotina</taxon>
        <taxon>Sordariomycetes</taxon>
        <taxon>Sordariomycetidae</taxon>
        <taxon>Diaporthales</taxon>
        <taxon>Cytosporaceae</taxon>
        <taxon>Cytospora</taxon>
    </lineage>
</organism>
<dbReference type="EMBL" id="LKEA01000002">
    <property type="protein sequence ID" value="ROW10981.1"/>
    <property type="molecule type" value="Genomic_DNA"/>
</dbReference>
<dbReference type="Proteomes" id="UP000283895">
    <property type="component" value="Unassembled WGS sequence"/>
</dbReference>
<proteinExistence type="predicted"/>
<comment type="caution">
    <text evidence="1">The sequence shown here is derived from an EMBL/GenBank/DDBJ whole genome shotgun (WGS) entry which is preliminary data.</text>
</comment>
<gene>
    <name evidence="1" type="ORF">VMCG_00871</name>
</gene>
<evidence type="ECO:0000313" key="2">
    <source>
        <dbReference type="Proteomes" id="UP000283895"/>
    </source>
</evidence>
<sequence length="294" mass="32985">MTTLRLDADIRLVNIQRLQVAQSRLGPVRRGTTCLLLLTGITLRRRVGISQEVLDTPVPDLSPDGIKLGLTQERLQRIQHLPEDTKRLRSHERPVVSLGHRLHGVEHGLVHQHLLLPDRLAALVVAVDLHAVLIRTLEGVHAVGIIVPLRLAECDLLQLRLDGVIGRPVRLALGREIRKALEQLLLPVEGLQRKRLVKYRPQLLQVRNIDSRTREVTHRSNSHHGARRGKRTGVLHAPLRCVQRFLHQDHNLGDEPRHGAAASRMCVPDLLEGLGDILVRVVHAEVAERQQGAL</sequence>
<protein>
    <submittedName>
        <fullName evidence="1">Uncharacterized protein</fullName>
    </submittedName>
</protein>
<reference evidence="1 2" key="1">
    <citation type="submission" date="2015-09" db="EMBL/GenBank/DDBJ databases">
        <title>Host preference determinants of Valsa canker pathogens revealed by comparative genomics.</title>
        <authorList>
            <person name="Yin Z."/>
            <person name="Huang L."/>
        </authorList>
    </citation>
    <scope>NUCLEOTIDE SEQUENCE [LARGE SCALE GENOMIC DNA]</scope>
    <source>
        <strain evidence="1 2">03-1</strain>
    </source>
</reference>
<evidence type="ECO:0000313" key="1">
    <source>
        <dbReference type="EMBL" id="ROW10981.1"/>
    </source>
</evidence>
<name>A0A423X504_9PEZI</name>
<dbReference type="AlphaFoldDB" id="A0A423X504"/>